<evidence type="ECO:0000313" key="2">
    <source>
        <dbReference type="EMBL" id="OJJ44336.1"/>
    </source>
</evidence>
<dbReference type="EMBL" id="KV878348">
    <property type="protein sequence ID" value="OJJ44336.1"/>
    <property type="molecule type" value="Genomic_DNA"/>
</dbReference>
<name>A0A1L9SB20_9EURO</name>
<evidence type="ECO:0000256" key="1">
    <source>
        <dbReference type="SAM" id="Phobius"/>
    </source>
</evidence>
<proteinExistence type="predicted"/>
<organism evidence="2 3">
    <name type="scientific">Penicilliopsis zonata CBS 506.65</name>
    <dbReference type="NCBI Taxonomy" id="1073090"/>
    <lineage>
        <taxon>Eukaryota</taxon>
        <taxon>Fungi</taxon>
        <taxon>Dikarya</taxon>
        <taxon>Ascomycota</taxon>
        <taxon>Pezizomycotina</taxon>
        <taxon>Eurotiomycetes</taxon>
        <taxon>Eurotiomycetidae</taxon>
        <taxon>Eurotiales</taxon>
        <taxon>Aspergillaceae</taxon>
        <taxon>Penicilliopsis</taxon>
    </lineage>
</organism>
<dbReference type="Proteomes" id="UP000184188">
    <property type="component" value="Unassembled WGS sequence"/>
</dbReference>
<evidence type="ECO:0000313" key="3">
    <source>
        <dbReference type="Proteomes" id="UP000184188"/>
    </source>
</evidence>
<accession>A0A1L9SB20</accession>
<gene>
    <name evidence="2" type="ORF">ASPZODRAFT_774431</name>
</gene>
<feature type="transmembrane region" description="Helical" evidence="1">
    <location>
        <begin position="37"/>
        <end position="59"/>
    </location>
</feature>
<protein>
    <submittedName>
        <fullName evidence="2">Uncharacterized protein</fullName>
    </submittedName>
</protein>
<dbReference type="RefSeq" id="XP_022578846.1">
    <property type="nucleotide sequence ID" value="XM_022730174.1"/>
</dbReference>
<dbReference type="GeneID" id="34616638"/>
<keyword evidence="1" id="KW-0472">Membrane</keyword>
<sequence length="63" mass="7418">MLFSYLLACLRPLFVFFLVETWPQQHSVMSFGFVSSLIYSFYIFWVLVSCRALLSIISVENWA</sequence>
<keyword evidence="1" id="KW-0812">Transmembrane</keyword>
<reference evidence="3" key="1">
    <citation type="journal article" date="2017" name="Genome Biol.">
        <title>Comparative genomics reveals high biological diversity and specific adaptations in the industrially and medically important fungal genus Aspergillus.</title>
        <authorList>
            <person name="de Vries R.P."/>
            <person name="Riley R."/>
            <person name="Wiebenga A."/>
            <person name="Aguilar-Osorio G."/>
            <person name="Amillis S."/>
            <person name="Uchima C.A."/>
            <person name="Anderluh G."/>
            <person name="Asadollahi M."/>
            <person name="Askin M."/>
            <person name="Barry K."/>
            <person name="Battaglia E."/>
            <person name="Bayram O."/>
            <person name="Benocci T."/>
            <person name="Braus-Stromeyer S.A."/>
            <person name="Caldana C."/>
            <person name="Canovas D."/>
            <person name="Cerqueira G.C."/>
            <person name="Chen F."/>
            <person name="Chen W."/>
            <person name="Choi C."/>
            <person name="Clum A."/>
            <person name="Dos Santos R.A."/>
            <person name="Damasio A.R."/>
            <person name="Diallinas G."/>
            <person name="Emri T."/>
            <person name="Fekete E."/>
            <person name="Flipphi M."/>
            <person name="Freyberg S."/>
            <person name="Gallo A."/>
            <person name="Gournas C."/>
            <person name="Habgood R."/>
            <person name="Hainaut M."/>
            <person name="Harispe M.L."/>
            <person name="Henrissat B."/>
            <person name="Hilden K.S."/>
            <person name="Hope R."/>
            <person name="Hossain A."/>
            <person name="Karabika E."/>
            <person name="Karaffa L."/>
            <person name="Karanyi Z."/>
            <person name="Krasevec N."/>
            <person name="Kuo A."/>
            <person name="Kusch H."/>
            <person name="LaButti K."/>
            <person name="Lagendijk E.L."/>
            <person name="Lapidus A."/>
            <person name="Levasseur A."/>
            <person name="Lindquist E."/>
            <person name="Lipzen A."/>
            <person name="Logrieco A.F."/>
            <person name="MacCabe A."/>
            <person name="Maekelae M.R."/>
            <person name="Malavazi I."/>
            <person name="Melin P."/>
            <person name="Meyer V."/>
            <person name="Mielnichuk N."/>
            <person name="Miskei M."/>
            <person name="Molnar A.P."/>
            <person name="Mule G."/>
            <person name="Ngan C.Y."/>
            <person name="Orejas M."/>
            <person name="Orosz E."/>
            <person name="Ouedraogo J.P."/>
            <person name="Overkamp K.M."/>
            <person name="Park H.-S."/>
            <person name="Perrone G."/>
            <person name="Piumi F."/>
            <person name="Punt P.J."/>
            <person name="Ram A.F."/>
            <person name="Ramon A."/>
            <person name="Rauscher S."/>
            <person name="Record E."/>
            <person name="Riano-Pachon D.M."/>
            <person name="Robert V."/>
            <person name="Roehrig J."/>
            <person name="Ruller R."/>
            <person name="Salamov A."/>
            <person name="Salih N.S."/>
            <person name="Samson R.A."/>
            <person name="Sandor E."/>
            <person name="Sanguinetti M."/>
            <person name="Schuetze T."/>
            <person name="Sepcic K."/>
            <person name="Shelest E."/>
            <person name="Sherlock G."/>
            <person name="Sophianopoulou V."/>
            <person name="Squina F.M."/>
            <person name="Sun H."/>
            <person name="Susca A."/>
            <person name="Todd R.B."/>
            <person name="Tsang A."/>
            <person name="Unkles S.E."/>
            <person name="van de Wiele N."/>
            <person name="van Rossen-Uffink D."/>
            <person name="Oliveira J.V."/>
            <person name="Vesth T.C."/>
            <person name="Visser J."/>
            <person name="Yu J.-H."/>
            <person name="Zhou M."/>
            <person name="Andersen M.R."/>
            <person name="Archer D.B."/>
            <person name="Baker S.E."/>
            <person name="Benoit I."/>
            <person name="Brakhage A.A."/>
            <person name="Braus G.H."/>
            <person name="Fischer R."/>
            <person name="Frisvad J.C."/>
            <person name="Goldman G.H."/>
            <person name="Houbraken J."/>
            <person name="Oakley B."/>
            <person name="Pocsi I."/>
            <person name="Scazzocchio C."/>
            <person name="Seiboth B."/>
            <person name="vanKuyk P.A."/>
            <person name="Wortman J."/>
            <person name="Dyer P.S."/>
            <person name="Grigoriev I.V."/>
        </authorList>
    </citation>
    <scope>NUCLEOTIDE SEQUENCE [LARGE SCALE GENOMIC DNA]</scope>
    <source>
        <strain evidence="3">CBS 506.65</strain>
    </source>
</reference>
<dbReference type="VEuPathDB" id="FungiDB:ASPZODRAFT_774431"/>
<dbReference type="AlphaFoldDB" id="A0A1L9SB20"/>
<keyword evidence="3" id="KW-1185">Reference proteome</keyword>
<keyword evidence="1" id="KW-1133">Transmembrane helix</keyword>